<dbReference type="RefSeq" id="WP_202826129.1">
    <property type="nucleotide sequence ID" value="NZ_JAEUXJ010000005.1"/>
</dbReference>
<name>A0ABS1V5H8_9PROT</name>
<accession>A0ABS1V5H8</accession>
<dbReference type="Proteomes" id="UP000606490">
    <property type="component" value="Unassembled WGS sequence"/>
</dbReference>
<keyword evidence="2" id="KW-1185">Reference proteome</keyword>
<sequence length="487" mass="51687">MAPGIVALFEELRHRLDAGEAARHVEILAAACLLGMTAGPRQAALWEVFAQAAHSVLRDPAALDLGHGPVEEVAGFLADTPFEAIAHLRRMDPHVWSVRLHVVRQDGRWLVLHGRFDSLYFVIGEAGAMRAAAGRSRNPAGAERDMAAALADIAAGFHARAAGRTPPTCFLLGNGRPVDQSTVLARLDRVLAEVEVAPALAIRQDPRTAFLDPRLLPAIAAHPDTGFETGPALRAAAMAGGGSVAEAMYVPDSGWEEQNLAARRLCDALLATTPPVPPDPDELRLFVSLDLEKRVWVEQEEGFLALFQALRPRAPRLAVFLNGMTGVIGEQGPEALDAAFPAIAGRERAIMARWQDAMGEGFALHFLNGRDIASKVAAIRGCDAFAAPGGTAAFIATLAGLPGLFWSHPALFGHFASQHRGFAEARPIGQATIRPAPEAEGVHRYEWGGAGNLSYAIAPADFLAEALARLGPLLDARPGSLPPPPGQ</sequence>
<protein>
    <submittedName>
        <fullName evidence="1">Uncharacterized protein</fullName>
    </submittedName>
</protein>
<proteinExistence type="predicted"/>
<dbReference type="EMBL" id="JAEUXJ010000005">
    <property type="protein sequence ID" value="MBL6456381.1"/>
    <property type="molecule type" value="Genomic_DNA"/>
</dbReference>
<evidence type="ECO:0000313" key="1">
    <source>
        <dbReference type="EMBL" id="MBL6456381.1"/>
    </source>
</evidence>
<evidence type="ECO:0000313" key="2">
    <source>
        <dbReference type="Proteomes" id="UP000606490"/>
    </source>
</evidence>
<reference evidence="1 2" key="1">
    <citation type="submission" date="2021-01" db="EMBL/GenBank/DDBJ databases">
        <title>Belnapia mucosa sp. nov. and Belnapia arida sp. nov., isolated from the Tabernas Desert (Almeria, Spain).</title>
        <authorList>
            <person name="Molina-Menor E."/>
            <person name="Vidal-Verdu A."/>
            <person name="Calonge A."/>
            <person name="Satari L."/>
            <person name="Pereto Magraner J."/>
            <person name="Porcar Miralles M."/>
        </authorList>
    </citation>
    <scope>NUCLEOTIDE SEQUENCE [LARGE SCALE GENOMIC DNA]</scope>
    <source>
        <strain evidence="1 2">T6</strain>
    </source>
</reference>
<comment type="caution">
    <text evidence="1">The sequence shown here is derived from an EMBL/GenBank/DDBJ whole genome shotgun (WGS) entry which is preliminary data.</text>
</comment>
<organism evidence="1 2">
    <name type="scientific">Belnapia mucosa</name>
    <dbReference type="NCBI Taxonomy" id="2804532"/>
    <lineage>
        <taxon>Bacteria</taxon>
        <taxon>Pseudomonadati</taxon>
        <taxon>Pseudomonadota</taxon>
        <taxon>Alphaproteobacteria</taxon>
        <taxon>Acetobacterales</taxon>
        <taxon>Roseomonadaceae</taxon>
        <taxon>Belnapia</taxon>
    </lineage>
</organism>
<gene>
    <name evidence="1" type="ORF">JMJ55_13690</name>
</gene>